<accession>A0ABT1JFD0</accession>
<evidence type="ECO:0000313" key="2">
    <source>
        <dbReference type="EMBL" id="MCP2331191.1"/>
    </source>
</evidence>
<evidence type="ECO:0000313" key="3">
    <source>
        <dbReference type="Proteomes" id="UP000791080"/>
    </source>
</evidence>
<feature type="region of interest" description="Disordered" evidence="1">
    <location>
        <begin position="206"/>
        <end position="251"/>
    </location>
</feature>
<protein>
    <submittedName>
        <fullName evidence="2">Uncharacterized protein</fullName>
    </submittedName>
</protein>
<dbReference type="Proteomes" id="UP000791080">
    <property type="component" value="Unassembled WGS sequence"/>
</dbReference>
<comment type="caution">
    <text evidence="2">The sequence shown here is derived from an EMBL/GenBank/DDBJ whole genome shotgun (WGS) entry which is preliminary data.</text>
</comment>
<evidence type="ECO:0000256" key="1">
    <source>
        <dbReference type="SAM" id="MobiDB-lite"/>
    </source>
</evidence>
<sequence length="267" mass="28496">MGRVVGHDTREGVRVGDEPDVLRRGDDLVARLLGADEELDALGSLPWRQQVHVARGRIEVEGGLLVLVRVRGQRWRGEEAGHDQAGERGVSCGSHGGVLRTASRRDGRRGRARRRRGTGRRREGDGGRFRGSGRRGPGGAVSTGQVAAVVAGVAPVVVVSASPPGWWLAGRGRRSRTGRWWVPASGQVRVHSGRGVMATVRRACPGGDVFPPGRGPASPARRPARRMGQPTTNSRVASSVMVAPSTSAETSNVRKYWPASVKTQAGW</sequence>
<feature type="compositionally biased region" description="Low complexity" evidence="1">
    <location>
        <begin position="211"/>
        <end position="221"/>
    </location>
</feature>
<feature type="compositionally biased region" description="Basic residues" evidence="1">
    <location>
        <begin position="106"/>
        <end position="119"/>
    </location>
</feature>
<reference evidence="2 3" key="2">
    <citation type="submission" date="2022-06" db="EMBL/GenBank/DDBJ databases">
        <title>Genomic Encyclopedia of Type Strains, Phase I: the one thousand microbial genomes (KMG-I) project.</title>
        <authorList>
            <person name="Kyrpides N."/>
        </authorList>
    </citation>
    <scope>NUCLEOTIDE SEQUENCE [LARGE SCALE GENOMIC DNA]</scope>
    <source>
        <strain evidence="2 3">DSM 43889</strain>
    </source>
</reference>
<name>A0ABT1JFD0_ACTCY</name>
<feature type="region of interest" description="Disordered" evidence="1">
    <location>
        <begin position="78"/>
        <end position="141"/>
    </location>
</feature>
<organism evidence="2 3">
    <name type="scientific">Actinoalloteichus caeruleus DSM 43889</name>
    <dbReference type="NCBI Taxonomy" id="1120930"/>
    <lineage>
        <taxon>Bacteria</taxon>
        <taxon>Bacillati</taxon>
        <taxon>Actinomycetota</taxon>
        <taxon>Actinomycetes</taxon>
        <taxon>Pseudonocardiales</taxon>
        <taxon>Pseudonocardiaceae</taxon>
        <taxon>Actinoalloteichus</taxon>
        <taxon>Actinoalloteichus cyanogriseus</taxon>
    </lineage>
</organism>
<gene>
    <name evidence="2" type="ORF">G443_001461</name>
</gene>
<proteinExistence type="predicted"/>
<keyword evidence="3" id="KW-1185">Reference proteome</keyword>
<dbReference type="EMBL" id="AUBJ02000001">
    <property type="protein sequence ID" value="MCP2331191.1"/>
    <property type="molecule type" value="Genomic_DNA"/>
</dbReference>
<reference evidence="2 3" key="1">
    <citation type="submission" date="2013-07" db="EMBL/GenBank/DDBJ databases">
        <authorList>
            <consortium name="DOE Joint Genome Institute"/>
            <person name="Reeve W."/>
            <person name="Huntemann M."/>
            <person name="Han J."/>
            <person name="Chen A."/>
            <person name="Kyrpides N."/>
            <person name="Mavromatis K."/>
            <person name="Markowitz V."/>
            <person name="Palaniappan K."/>
            <person name="Ivanova N."/>
            <person name="Schaumberg A."/>
            <person name="Pati A."/>
            <person name="Liolios K."/>
            <person name="Nordberg H.P."/>
            <person name="Cantor M.N."/>
            <person name="Hua S.X."/>
            <person name="Woyke T."/>
        </authorList>
    </citation>
    <scope>NUCLEOTIDE SEQUENCE [LARGE SCALE GENOMIC DNA]</scope>
    <source>
        <strain evidence="2 3">DSM 43889</strain>
    </source>
</reference>